<sequence length="452" mass="50930">MTDDLYDVRVLALDVPRRYVRLRAIVVYYDTDVPYADLPNDPSFFLRLLTDTAQQGTQMGDLVTWDEIHDEDWVDANTRWFVERVERVATRNHPFTDDDYEQLPEFSGRTRKGRLLREDRFMSADYDVVVTDPRWIEHLQPGAYWSTASYPTRADQIRPGKGADVPGLRTTSAVLALFEDGEDHRLAFSDDGRYLAACSEEGELVVVDATDWHELLRVHPEGYSSPMLMWVPGRHVITLRDYLKDALAQLSYDVVSGTRVQAPTQVGVVRSATGRHRVDLDYGTFITVHDDVGAERTLPVGDPESEGGVDTRRSVAFTADERLMFAARGATIFALDPSDGRTVATIDNDGLEVEALGVSSCGDYLAILSEHWERAVSIRRVGDHQVVTRRGIGPRPGRTEPLDLQWSPDSRWLAINLLTTDDEDQYRPEIHIIPIGLPTDPPARYGLPPTRP</sequence>
<dbReference type="InterPro" id="IPR015943">
    <property type="entry name" value="WD40/YVTN_repeat-like_dom_sf"/>
</dbReference>
<evidence type="ECO:0000313" key="2">
    <source>
        <dbReference type="Proteomes" id="UP000805614"/>
    </source>
</evidence>
<evidence type="ECO:0000313" key="1">
    <source>
        <dbReference type="EMBL" id="MBC6469272.1"/>
    </source>
</evidence>
<dbReference type="Proteomes" id="UP000805614">
    <property type="component" value="Unassembled WGS sequence"/>
</dbReference>
<dbReference type="InterPro" id="IPR011044">
    <property type="entry name" value="Quino_amine_DH_bsu"/>
</dbReference>
<keyword evidence="2" id="KW-1185">Reference proteome</keyword>
<dbReference type="EMBL" id="JABVEC010000025">
    <property type="protein sequence ID" value="MBC6469272.1"/>
    <property type="molecule type" value="Genomic_DNA"/>
</dbReference>
<dbReference type="Gene3D" id="2.130.10.10">
    <property type="entry name" value="YVTN repeat-like/Quinoprotein amine dehydrogenase"/>
    <property type="match status" value="1"/>
</dbReference>
<comment type="caution">
    <text evidence="1">The sequence shown here is derived from an EMBL/GenBank/DDBJ whole genome shotgun (WGS) entry which is preliminary data.</text>
</comment>
<organism evidence="1 2">
    <name type="scientific">Actinomadura alba</name>
    <dbReference type="NCBI Taxonomy" id="406431"/>
    <lineage>
        <taxon>Bacteria</taxon>
        <taxon>Bacillati</taxon>
        <taxon>Actinomycetota</taxon>
        <taxon>Actinomycetes</taxon>
        <taxon>Streptosporangiales</taxon>
        <taxon>Thermomonosporaceae</taxon>
        <taxon>Actinomadura</taxon>
    </lineage>
</organism>
<proteinExistence type="predicted"/>
<gene>
    <name evidence="1" type="ORF">HKK74_27800</name>
</gene>
<protein>
    <submittedName>
        <fullName evidence="1">Uncharacterized protein</fullName>
    </submittedName>
</protein>
<dbReference type="SUPFAM" id="SSF50969">
    <property type="entry name" value="YVTN repeat-like/Quinoprotein amine dehydrogenase"/>
    <property type="match status" value="1"/>
</dbReference>
<reference evidence="1 2" key="1">
    <citation type="submission" date="2020-06" db="EMBL/GenBank/DDBJ databases">
        <title>Actinomadura xiongansis sp. nov., isolated from soil of Baiyangdian.</title>
        <authorList>
            <person name="Zhang X."/>
        </authorList>
    </citation>
    <scope>NUCLEOTIDE SEQUENCE [LARGE SCALE GENOMIC DNA]</scope>
    <source>
        <strain evidence="1 2">HBUM206468</strain>
    </source>
</reference>
<accession>A0ABR7LXP8</accession>
<dbReference type="RefSeq" id="WP_187246320.1">
    <property type="nucleotide sequence ID" value="NZ_BAAAOK010000016.1"/>
</dbReference>
<name>A0ABR7LXP8_9ACTN</name>